<dbReference type="NCBIfam" id="TIGR02019">
    <property type="entry name" value="BchJ"/>
    <property type="match status" value="1"/>
</dbReference>
<dbReference type="InterPro" id="IPR024096">
    <property type="entry name" value="NO_sig/Golgi_transp_ligand-bd"/>
</dbReference>
<proteinExistence type="predicted"/>
<sequence>MSCHEIEANLARIGPNAILQAVAVIDREMGPEARSRLMAMAKVNLPPPDSGMIPECEARAVHDAIRELPEARKMLRLSGLSTADYILANRIPAPARLAIRSLPAGLGARLLSAAIQRHAWTFVGSGRFRIAGTGPLTFEIADNPLRAARSDTPACHWHAAVFERLFATLVWPGVRVEEVTCASAGDECCRFVLHAARGRADHVQSNLH</sequence>
<dbReference type="RefSeq" id="WP_220661515.1">
    <property type="nucleotide sequence ID" value="NZ_CP069370.1"/>
</dbReference>
<dbReference type="GO" id="GO:0030494">
    <property type="term" value="P:bacteriochlorophyll biosynthetic process"/>
    <property type="evidence" value="ECO:0007669"/>
    <property type="project" value="InterPro"/>
</dbReference>
<dbReference type="AlphaFoldDB" id="A0A8G1EB60"/>
<accession>A0A8G1EB60</accession>
<dbReference type="SMART" id="SM00989">
    <property type="entry name" value="V4R"/>
    <property type="match status" value="1"/>
</dbReference>
<gene>
    <name evidence="2" type="primary">bchJ</name>
    <name evidence="2" type="ORF">JO391_16380</name>
</gene>
<dbReference type="GO" id="GO:0015979">
    <property type="term" value="P:photosynthesis"/>
    <property type="evidence" value="ECO:0007669"/>
    <property type="project" value="InterPro"/>
</dbReference>
<organism evidence="2 3">
    <name type="scientific">Neotabrizicola shimadae</name>
    <dbReference type="NCBI Taxonomy" id="2807096"/>
    <lineage>
        <taxon>Bacteria</taxon>
        <taxon>Pseudomonadati</taxon>
        <taxon>Pseudomonadota</taxon>
        <taxon>Alphaproteobacteria</taxon>
        <taxon>Rhodobacterales</taxon>
        <taxon>Paracoccaceae</taxon>
        <taxon>Neotabrizicola</taxon>
    </lineage>
</organism>
<name>A0A8G1EB60_9RHOB</name>
<dbReference type="InterPro" id="IPR004096">
    <property type="entry name" value="V4R"/>
</dbReference>
<keyword evidence="3" id="KW-1185">Reference proteome</keyword>
<dbReference type="KEGG" id="nsm:JO391_16380"/>
<dbReference type="Proteomes" id="UP000826300">
    <property type="component" value="Chromosome"/>
</dbReference>
<dbReference type="EMBL" id="CP069370">
    <property type="protein sequence ID" value="QYZ69295.1"/>
    <property type="molecule type" value="Genomic_DNA"/>
</dbReference>
<evidence type="ECO:0000313" key="2">
    <source>
        <dbReference type="EMBL" id="QYZ69295.1"/>
    </source>
</evidence>
<dbReference type="Gene3D" id="3.30.1380.20">
    <property type="entry name" value="Trafficking protein particle complex subunit 3"/>
    <property type="match status" value="1"/>
</dbReference>
<evidence type="ECO:0000313" key="3">
    <source>
        <dbReference type="Proteomes" id="UP000826300"/>
    </source>
</evidence>
<reference evidence="2" key="1">
    <citation type="submission" date="2021-02" db="EMBL/GenBank/DDBJ databases">
        <title>Rhodobacter shimadae sp. nov., an aerobic anoxygenic phototrophic bacterium isolated from a hot spring.</title>
        <authorList>
            <person name="Muramatsu S."/>
            <person name="Haruta S."/>
            <person name="Hirose S."/>
            <person name="Hanada S."/>
        </authorList>
    </citation>
    <scope>NUCLEOTIDE SEQUENCE</scope>
    <source>
        <strain evidence="2">N10</strain>
    </source>
</reference>
<feature type="domain" description="4-vinyl reductase 4VR" evidence="1">
    <location>
        <begin position="135"/>
        <end position="195"/>
    </location>
</feature>
<dbReference type="SUPFAM" id="SSF111126">
    <property type="entry name" value="Ligand-binding domain in the NO signalling and Golgi transport"/>
    <property type="match status" value="1"/>
</dbReference>
<protein>
    <submittedName>
        <fullName evidence="2">Bacteriochlorophyll 4-vinyl reductase</fullName>
    </submittedName>
</protein>
<dbReference type="Pfam" id="PF02830">
    <property type="entry name" value="V4R"/>
    <property type="match status" value="1"/>
</dbReference>
<dbReference type="InterPro" id="IPR010249">
    <property type="entry name" value="BchJ"/>
</dbReference>
<evidence type="ECO:0000259" key="1">
    <source>
        <dbReference type="SMART" id="SM00989"/>
    </source>
</evidence>